<protein>
    <recommendedName>
        <fullName evidence="10">Alpha-1,3-glucosyltransferase</fullName>
        <ecNumber evidence="10">2.4.1.-</ecNumber>
    </recommendedName>
</protein>
<keyword evidence="8 10" id="KW-1133">Transmembrane helix</keyword>
<feature type="transmembrane region" description="Helical" evidence="10">
    <location>
        <begin position="132"/>
        <end position="149"/>
    </location>
</feature>
<evidence type="ECO:0000256" key="8">
    <source>
        <dbReference type="ARBA" id="ARBA00022989"/>
    </source>
</evidence>
<feature type="transmembrane region" description="Helical" evidence="10">
    <location>
        <begin position="416"/>
        <end position="433"/>
    </location>
</feature>
<keyword evidence="5 10" id="KW-0808">Transferase</keyword>
<evidence type="ECO:0000256" key="10">
    <source>
        <dbReference type="RuleBase" id="RU363110"/>
    </source>
</evidence>
<dbReference type="PANTHER" id="PTHR12413">
    <property type="entry name" value="DOLICHYL GLYCOSYLTRANSFERASE"/>
    <property type="match status" value="1"/>
</dbReference>
<evidence type="ECO:0000256" key="4">
    <source>
        <dbReference type="ARBA" id="ARBA00022676"/>
    </source>
</evidence>
<feature type="transmembrane region" description="Helical" evidence="10">
    <location>
        <begin position="344"/>
        <end position="363"/>
    </location>
</feature>
<comment type="pathway">
    <text evidence="2 10">Protein modification; protein glycosylation.</text>
</comment>
<name>A0A0E0K3S4_ORYPU</name>
<keyword evidence="7 10" id="KW-0256">Endoplasmic reticulum</keyword>
<dbReference type="PANTHER" id="PTHR12413:SF2">
    <property type="entry name" value="DOLICHYL PYROPHOSPHATE GLC1MAN9GLCNAC2 ALPHA-1,3-GLUCOSYLTRANSFERASE-RELATED"/>
    <property type="match status" value="1"/>
</dbReference>
<dbReference type="GO" id="GO:0006487">
    <property type="term" value="P:protein N-linked glycosylation"/>
    <property type="evidence" value="ECO:0007669"/>
    <property type="project" value="TreeGrafter"/>
</dbReference>
<comment type="similarity">
    <text evidence="3 10">Belongs to the ALG6/ALG8 glucosyltransferase family.</text>
</comment>
<accession>A0A0E0K3S4</accession>
<evidence type="ECO:0000313" key="12">
    <source>
        <dbReference type="Proteomes" id="UP000026962"/>
    </source>
</evidence>
<evidence type="ECO:0000256" key="9">
    <source>
        <dbReference type="ARBA" id="ARBA00023136"/>
    </source>
</evidence>
<dbReference type="Proteomes" id="UP000026962">
    <property type="component" value="Chromosome 2"/>
</dbReference>
<dbReference type="GO" id="GO:0005789">
    <property type="term" value="C:endoplasmic reticulum membrane"/>
    <property type="evidence" value="ECO:0007669"/>
    <property type="project" value="UniProtKB-SubCell"/>
</dbReference>
<sequence length="520" mass="58345">MAAAAATSPARAVAWAFAAATCIKLLLVPTYRSTDFDVHRYWLALTHALPARRWYTDASSQWTLDYPPFFAYFSRLLALPAPLVDASLVSLPVPDAPPSFAYLLYLRLTVAFSDLLLLASVLLLATDALTRRRPFLSLALVLWSPALLAVDHVHFQYNGFLMGLLLLSLHFLEQGRDLAGGVVFAALLCSKHLFLVAAPVYFVYLFRHYCCGLGVVRGLGRLVLMGAGVAAVFAAAFAPFLYYGQMQQLFNRLFPFGRGLCHAYWAPNFWVFYILLDKILVFLLRRLGFNIQIPEASFTGGLVGNSSPFAVLPKVTPISTFLLVILAMFPCLMKAFSKPQPRHIIRWVSYATTCGFMFGWHVHEKASLHFTIPLALIAMDSLEDAKHYFVLSIVSCYSLFPLLFENQEYPIKVMLLLTYATLMWVGFSSHFAAKSPQGKKVNGSGNVVRKNSFIGWISFSYLLGIVAIELWSQVFHHYVFGSRLPFLPLMMVSLYCGVGMMYSWMWQLAWISPVAIEPRT</sequence>
<dbReference type="InterPro" id="IPR004856">
    <property type="entry name" value="Glyco_trans_ALG6/ALG8"/>
</dbReference>
<dbReference type="EC" id="2.4.1.-" evidence="10"/>
<keyword evidence="12" id="KW-1185">Reference proteome</keyword>
<dbReference type="eggNOG" id="KOG2576">
    <property type="taxonomic scope" value="Eukaryota"/>
</dbReference>
<comment type="subcellular location">
    <subcellularLocation>
        <location evidence="1 10">Endoplasmic reticulum membrane</location>
        <topology evidence="1 10">Multi-pass membrane protein</topology>
    </subcellularLocation>
</comment>
<evidence type="ECO:0000256" key="5">
    <source>
        <dbReference type="ARBA" id="ARBA00022679"/>
    </source>
</evidence>
<evidence type="ECO:0000256" key="6">
    <source>
        <dbReference type="ARBA" id="ARBA00022692"/>
    </source>
</evidence>
<keyword evidence="6 10" id="KW-0812">Transmembrane</keyword>
<feature type="transmembrane region" description="Helical" evidence="10">
    <location>
        <begin position="387"/>
        <end position="404"/>
    </location>
</feature>
<dbReference type="UniPathway" id="UPA00378"/>
<dbReference type="Pfam" id="PF03155">
    <property type="entry name" value="Alg6_Alg8"/>
    <property type="match status" value="1"/>
</dbReference>
<feature type="transmembrane region" description="Helical" evidence="10">
    <location>
        <begin position="453"/>
        <end position="472"/>
    </location>
</feature>
<evidence type="ECO:0000256" key="3">
    <source>
        <dbReference type="ARBA" id="ARBA00008715"/>
    </source>
</evidence>
<dbReference type="STRING" id="4537.A0A0E0K3S4"/>
<dbReference type="OMA" id="YHSTDFD"/>
<evidence type="ECO:0000313" key="11">
    <source>
        <dbReference type="EnsemblPlants" id="OPUNC02G26100.1"/>
    </source>
</evidence>
<evidence type="ECO:0000256" key="7">
    <source>
        <dbReference type="ARBA" id="ARBA00022824"/>
    </source>
</evidence>
<dbReference type="AlphaFoldDB" id="A0A0E0K3S4"/>
<reference evidence="11" key="1">
    <citation type="submission" date="2015-04" db="UniProtKB">
        <authorList>
            <consortium name="EnsemblPlants"/>
        </authorList>
    </citation>
    <scope>IDENTIFICATION</scope>
</reference>
<feature type="transmembrane region" description="Helical" evidence="10">
    <location>
        <begin position="179"/>
        <end position="202"/>
    </location>
</feature>
<evidence type="ECO:0000256" key="1">
    <source>
        <dbReference type="ARBA" id="ARBA00004477"/>
    </source>
</evidence>
<dbReference type="Gramene" id="OPUNC02G26100.1">
    <property type="protein sequence ID" value="OPUNC02G26100.1"/>
    <property type="gene ID" value="OPUNC02G26100"/>
</dbReference>
<keyword evidence="4 10" id="KW-0328">Glycosyltransferase</keyword>
<keyword evidence="9 10" id="KW-0472">Membrane</keyword>
<feature type="transmembrane region" description="Helical" evidence="10">
    <location>
        <begin position="12"/>
        <end position="31"/>
    </location>
</feature>
<feature type="transmembrane region" description="Helical" evidence="10">
    <location>
        <begin position="100"/>
        <end position="125"/>
    </location>
</feature>
<dbReference type="GO" id="GO:0042283">
    <property type="term" value="F:dolichyl pyrophosphate Glc1Man9GlcNAc2 alpha-1,3-glucosyltransferase activity"/>
    <property type="evidence" value="ECO:0007669"/>
    <property type="project" value="TreeGrafter"/>
</dbReference>
<reference evidence="11" key="2">
    <citation type="submission" date="2018-05" db="EMBL/GenBank/DDBJ databases">
        <title>OpunRS2 (Oryza punctata Reference Sequence Version 2).</title>
        <authorList>
            <person name="Zhang J."/>
            <person name="Kudrna D."/>
            <person name="Lee S."/>
            <person name="Talag J."/>
            <person name="Welchert J."/>
            <person name="Wing R.A."/>
        </authorList>
    </citation>
    <scope>NUCLEOTIDE SEQUENCE [LARGE SCALE GENOMIC DNA]</scope>
</reference>
<dbReference type="EnsemblPlants" id="OPUNC02G26100.1">
    <property type="protein sequence ID" value="OPUNC02G26100.1"/>
    <property type="gene ID" value="OPUNC02G26100"/>
</dbReference>
<proteinExistence type="inferred from homology"/>
<feature type="transmembrane region" description="Helical" evidence="10">
    <location>
        <begin position="315"/>
        <end position="332"/>
    </location>
</feature>
<feature type="transmembrane region" description="Helical" evidence="10">
    <location>
        <begin position="484"/>
        <end position="505"/>
    </location>
</feature>
<organism evidence="11">
    <name type="scientific">Oryza punctata</name>
    <name type="common">Red rice</name>
    <dbReference type="NCBI Taxonomy" id="4537"/>
    <lineage>
        <taxon>Eukaryota</taxon>
        <taxon>Viridiplantae</taxon>
        <taxon>Streptophyta</taxon>
        <taxon>Embryophyta</taxon>
        <taxon>Tracheophyta</taxon>
        <taxon>Spermatophyta</taxon>
        <taxon>Magnoliopsida</taxon>
        <taxon>Liliopsida</taxon>
        <taxon>Poales</taxon>
        <taxon>Poaceae</taxon>
        <taxon>BOP clade</taxon>
        <taxon>Oryzoideae</taxon>
        <taxon>Oryzeae</taxon>
        <taxon>Oryzinae</taxon>
        <taxon>Oryza</taxon>
    </lineage>
</organism>
<feature type="transmembrane region" description="Helical" evidence="10">
    <location>
        <begin position="222"/>
        <end position="243"/>
    </location>
</feature>
<evidence type="ECO:0000256" key="2">
    <source>
        <dbReference type="ARBA" id="ARBA00004922"/>
    </source>
</evidence>